<comment type="caution">
    <text evidence="1">The sequence shown here is derived from an EMBL/GenBank/DDBJ whole genome shotgun (WGS) entry which is preliminary data.</text>
</comment>
<proteinExistence type="predicted"/>
<evidence type="ECO:0000313" key="1">
    <source>
        <dbReference type="EMBL" id="KAG5445912.1"/>
    </source>
</evidence>
<dbReference type="InParanoid" id="A0A419PVT3"/>
<name>A0A419PVT3_CLOSI</name>
<gene>
    <name evidence="1" type="ORF">CSKR_111953</name>
</gene>
<dbReference type="Proteomes" id="UP000286415">
    <property type="component" value="Unassembled WGS sequence"/>
</dbReference>
<dbReference type="AlphaFoldDB" id="A0A419PVT3"/>
<evidence type="ECO:0000313" key="2">
    <source>
        <dbReference type="Proteomes" id="UP000286415"/>
    </source>
</evidence>
<reference evidence="1 2" key="2">
    <citation type="journal article" date="2021" name="Genomics">
        <title>High-quality reference genome for Clonorchis sinensis.</title>
        <authorList>
            <person name="Young N.D."/>
            <person name="Stroehlein A.J."/>
            <person name="Kinkar L."/>
            <person name="Wang T."/>
            <person name="Sohn W.M."/>
            <person name="Chang B.C.H."/>
            <person name="Kaur P."/>
            <person name="Weisz D."/>
            <person name="Dudchenko O."/>
            <person name="Aiden E.L."/>
            <person name="Korhonen P.K."/>
            <person name="Gasser R.B."/>
        </authorList>
    </citation>
    <scope>NUCLEOTIDE SEQUENCE [LARGE SCALE GENOMIC DNA]</scope>
    <source>
        <strain evidence="1">Cs-k2</strain>
    </source>
</reference>
<organism evidence="1 2">
    <name type="scientific">Clonorchis sinensis</name>
    <name type="common">Chinese liver fluke</name>
    <dbReference type="NCBI Taxonomy" id="79923"/>
    <lineage>
        <taxon>Eukaryota</taxon>
        <taxon>Metazoa</taxon>
        <taxon>Spiralia</taxon>
        <taxon>Lophotrochozoa</taxon>
        <taxon>Platyhelminthes</taxon>
        <taxon>Trematoda</taxon>
        <taxon>Digenea</taxon>
        <taxon>Opisthorchiida</taxon>
        <taxon>Opisthorchiata</taxon>
        <taxon>Opisthorchiidae</taxon>
        <taxon>Clonorchis</taxon>
    </lineage>
</organism>
<accession>A0A419PVT3</accession>
<dbReference type="OrthoDB" id="10396408at2759"/>
<protein>
    <submittedName>
        <fullName evidence="1">Uncharacterized protein</fullName>
    </submittedName>
</protein>
<sequence length="170" mass="19105">MTKASNLTNDRNNSFLLSKTSNNSCASEQKELGAKHVKGTKDFIVLTASKILSLFYPNGCNLFRSLPLIVRTRVADELLYSNLQMNPAFVATVTWVRRRTPLSDRLMPLSSCKHKCERNGLGLLPGLGFANTSLMRYVSKTTVVEDLKETQLRCPKRLRLTMIHQNGPFS</sequence>
<dbReference type="EMBL" id="NIRI02000056">
    <property type="protein sequence ID" value="KAG5445912.1"/>
    <property type="molecule type" value="Genomic_DNA"/>
</dbReference>
<reference evidence="1 2" key="1">
    <citation type="journal article" date="2018" name="Biotechnol. Adv.">
        <title>Improved genomic resources and new bioinformatic workflow for the carcinogenic parasite Clonorchis sinensis: Biotechnological implications.</title>
        <authorList>
            <person name="Wang D."/>
            <person name="Korhonen P.K."/>
            <person name="Gasser R.B."/>
            <person name="Young N.D."/>
        </authorList>
    </citation>
    <scope>NUCLEOTIDE SEQUENCE [LARGE SCALE GENOMIC DNA]</scope>
    <source>
        <strain evidence="1">Cs-k2</strain>
    </source>
</reference>
<keyword evidence="2" id="KW-1185">Reference proteome</keyword>